<evidence type="ECO:0008006" key="4">
    <source>
        <dbReference type="Google" id="ProtNLM"/>
    </source>
</evidence>
<sequence>MAEKKTKLTPAAIALGTEENPVRTPERDQELMAKLATNSCYPGTGTQQAFLSKSVTALSSVSFVEQWKRTMAVCREVIDGDMTHPETMLMTQAMSLEAVFNQCASLASLTLDTRSGLPHAEALMRMALKAQAQCTQTLRVLGELKAPKSVAFIKQQNNAAGPQQVNNGPVTQGAASARAHESEERPVATNELLTNEREAQHAATLDTGTTCRAGRENQALEAMGAVDRTGE</sequence>
<keyword evidence="3" id="KW-1185">Reference proteome</keyword>
<feature type="region of interest" description="Disordered" evidence="1">
    <location>
        <begin position="205"/>
        <end position="231"/>
    </location>
</feature>
<evidence type="ECO:0000256" key="1">
    <source>
        <dbReference type="SAM" id="MobiDB-lite"/>
    </source>
</evidence>
<feature type="region of interest" description="Disordered" evidence="1">
    <location>
        <begin position="160"/>
        <end position="185"/>
    </location>
</feature>
<name>A0ABU1L273_9BURK</name>
<evidence type="ECO:0000313" key="2">
    <source>
        <dbReference type="EMBL" id="MDR6377324.1"/>
    </source>
</evidence>
<comment type="caution">
    <text evidence="2">The sequence shown here is derived from an EMBL/GenBank/DDBJ whole genome shotgun (WGS) entry which is preliminary data.</text>
</comment>
<dbReference type="Proteomes" id="UP001185254">
    <property type="component" value="Unassembled WGS sequence"/>
</dbReference>
<accession>A0ABU1L273</accession>
<organism evidence="2 3">
    <name type="scientific">Paraburkholderia caledonica</name>
    <dbReference type="NCBI Taxonomy" id="134536"/>
    <lineage>
        <taxon>Bacteria</taxon>
        <taxon>Pseudomonadati</taxon>
        <taxon>Pseudomonadota</taxon>
        <taxon>Betaproteobacteria</taxon>
        <taxon>Burkholderiales</taxon>
        <taxon>Burkholderiaceae</taxon>
        <taxon>Paraburkholderia</taxon>
    </lineage>
</organism>
<proteinExistence type="predicted"/>
<protein>
    <recommendedName>
        <fullName evidence="4">Phasin domain-containing protein</fullName>
    </recommendedName>
</protein>
<dbReference type="RefSeq" id="WP_310067854.1">
    <property type="nucleotide sequence ID" value="NZ_JAVDQN010000003.1"/>
</dbReference>
<feature type="compositionally biased region" description="Polar residues" evidence="1">
    <location>
        <begin position="160"/>
        <end position="170"/>
    </location>
</feature>
<reference evidence="2 3" key="1">
    <citation type="submission" date="2023-07" db="EMBL/GenBank/DDBJ databases">
        <title>Sorghum-associated microbial communities from plants grown in Nebraska, USA.</title>
        <authorList>
            <person name="Schachtman D."/>
        </authorList>
    </citation>
    <scope>NUCLEOTIDE SEQUENCE [LARGE SCALE GENOMIC DNA]</scope>
    <source>
        <strain evidence="2 3">DS1039</strain>
    </source>
</reference>
<gene>
    <name evidence="2" type="ORF">J2776_004024</name>
</gene>
<dbReference type="EMBL" id="JAVDQN010000003">
    <property type="protein sequence ID" value="MDR6377324.1"/>
    <property type="molecule type" value="Genomic_DNA"/>
</dbReference>
<evidence type="ECO:0000313" key="3">
    <source>
        <dbReference type="Proteomes" id="UP001185254"/>
    </source>
</evidence>